<dbReference type="EMBL" id="CP000505">
    <property type="protein sequence ID" value="ABL78484.1"/>
    <property type="molecule type" value="Genomic_DNA"/>
</dbReference>
<reference evidence="6" key="1">
    <citation type="journal article" date="2008" name="J. Bacteriol.">
        <title>Genome sequence of Thermofilum pendens reveals an exceptional loss of biosynthetic pathways without genome reduction.</title>
        <authorList>
            <person name="Anderson I."/>
            <person name="Rodriguez J."/>
            <person name="Susanti D."/>
            <person name="Porat I."/>
            <person name="Reich C."/>
            <person name="Ulrich L.E."/>
            <person name="Elkins J.G."/>
            <person name="Mavromatis K."/>
            <person name="Lykidis A."/>
            <person name="Kim E."/>
            <person name="Thompson L.S."/>
            <person name="Nolan M."/>
            <person name="Land M."/>
            <person name="Copeland A."/>
            <person name="Lapidus A."/>
            <person name="Lucas S."/>
            <person name="Detter C."/>
            <person name="Zhulin I.B."/>
            <person name="Olsen G.J."/>
            <person name="Whitman W."/>
            <person name="Mukhopadhyay B."/>
            <person name="Bristow J."/>
            <person name="Kyrpides N."/>
        </authorList>
    </citation>
    <scope>NUCLEOTIDE SEQUENCE [LARGE SCALE GENOMIC DNA]</scope>
    <source>
        <strain evidence="6">DSM 2475 / Hrk 5</strain>
    </source>
</reference>
<dbReference type="OrthoDB" id="31474at2157"/>
<keyword evidence="2" id="KW-0812">Transmembrane</keyword>
<dbReference type="HOGENOM" id="CLU_144724_1_1_2"/>
<keyword evidence="6" id="KW-1185">Reference proteome</keyword>
<evidence type="ECO:0000313" key="5">
    <source>
        <dbReference type="EMBL" id="ABL78484.1"/>
    </source>
</evidence>
<dbReference type="HAMAP" id="MF_01456">
    <property type="entry name" value="NDH1_NuoK"/>
    <property type="match status" value="1"/>
</dbReference>
<dbReference type="STRING" id="368408.Tpen_1085"/>
<dbReference type="GO" id="GO:0016651">
    <property type="term" value="F:oxidoreductase activity, acting on NAD(P)H"/>
    <property type="evidence" value="ECO:0007669"/>
    <property type="project" value="InterPro"/>
</dbReference>
<dbReference type="NCBIfam" id="NF004320">
    <property type="entry name" value="PRK05715.1-2"/>
    <property type="match status" value="1"/>
</dbReference>
<evidence type="ECO:0000313" key="6">
    <source>
        <dbReference type="Proteomes" id="UP000000641"/>
    </source>
</evidence>
<evidence type="ECO:0000256" key="4">
    <source>
        <dbReference type="ARBA" id="ARBA00023136"/>
    </source>
</evidence>
<dbReference type="Proteomes" id="UP000000641">
    <property type="component" value="Chromosome"/>
</dbReference>
<dbReference type="eggNOG" id="arCOG03073">
    <property type="taxonomic scope" value="Archaea"/>
</dbReference>
<dbReference type="KEGG" id="tpe:Tpen_1085"/>
<dbReference type="EnsemblBacteria" id="ABL78484">
    <property type="protein sequence ID" value="ABL78484"/>
    <property type="gene ID" value="Tpen_1085"/>
</dbReference>
<sequence>MIEALYAYLAASAALFGIGALGAVVSRSVVKVMISLEIMFNGVLLALLTLASMGNPLVGYTLSLFAIALSSVEVGLLVSVFILLYRRTRSLDVYEIPGLGE</sequence>
<protein>
    <submittedName>
        <fullName evidence="5">NADH-ubiquinone oxidoreductase, chain 4L</fullName>
    </submittedName>
</protein>
<name>A1RZ54_THEPD</name>
<comment type="subcellular location">
    <subcellularLocation>
        <location evidence="1">Membrane</location>
        <topology evidence="1">Multi-pass membrane protein</topology>
    </subcellularLocation>
</comment>
<dbReference type="Pfam" id="PF00420">
    <property type="entry name" value="Oxidored_q2"/>
    <property type="match status" value="1"/>
</dbReference>
<organism evidence="5 6">
    <name type="scientific">Thermofilum pendens (strain DSM 2475 / Hrk 5)</name>
    <dbReference type="NCBI Taxonomy" id="368408"/>
    <lineage>
        <taxon>Archaea</taxon>
        <taxon>Thermoproteota</taxon>
        <taxon>Thermoprotei</taxon>
        <taxon>Thermofilales</taxon>
        <taxon>Thermofilaceae</taxon>
        <taxon>Thermofilum</taxon>
    </lineage>
</organism>
<keyword evidence="4" id="KW-0472">Membrane</keyword>
<evidence type="ECO:0000256" key="2">
    <source>
        <dbReference type="ARBA" id="ARBA00022692"/>
    </source>
</evidence>
<gene>
    <name evidence="5" type="ordered locus">Tpen_1085</name>
</gene>
<dbReference type="GeneID" id="4601697"/>
<dbReference type="GO" id="GO:0016020">
    <property type="term" value="C:membrane"/>
    <property type="evidence" value="ECO:0007669"/>
    <property type="project" value="UniProtKB-SubCell"/>
</dbReference>
<evidence type="ECO:0000256" key="3">
    <source>
        <dbReference type="ARBA" id="ARBA00022989"/>
    </source>
</evidence>
<dbReference type="InterPro" id="IPR039428">
    <property type="entry name" value="NUOK/Mnh_C1-like"/>
</dbReference>
<evidence type="ECO:0000256" key="1">
    <source>
        <dbReference type="ARBA" id="ARBA00004141"/>
    </source>
</evidence>
<accession>A1RZ54</accession>
<proteinExistence type="inferred from homology"/>
<dbReference type="InterPro" id="IPR001133">
    <property type="entry name" value="NADH_UbQ_OxRdtase_chain4L/K"/>
</dbReference>
<dbReference type="RefSeq" id="WP_011752749.1">
    <property type="nucleotide sequence ID" value="NC_008698.1"/>
</dbReference>
<keyword evidence="3" id="KW-1133">Transmembrane helix</keyword>
<dbReference type="GO" id="GO:0042773">
    <property type="term" value="P:ATP synthesis coupled electron transport"/>
    <property type="evidence" value="ECO:0007669"/>
    <property type="project" value="InterPro"/>
</dbReference>
<dbReference type="Gene3D" id="1.10.287.3510">
    <property type="match status" value="1"/>
</dbReference>
<dbReference type="AlphaFoldDB" id="A1RZ54"/>